<name>A0ACC0IHI7_9ERIC</name>
<dbReference type="EMBL" id="CM045760">
    <property type="protein sequence ID" value="KAI8025015.1"/>
    <property type="molecule type" value="Genomic_DNA"/>
</dbReference>
<evidence type="ECO:0000313" key="2">
    <source>
        <dbReference type="Proteomes" id="UP001060215"/>
    </source>
</evidence>
<reference evidence="1 2" key="1">
    <citation type="journal article" date="2022" name="Plant J.">
        <title>Chromosome-level genome of Camellia lanceoleosa provides a valuable resource for understanding genome evolution and self-incompatibility.</title>
        <authorList>
            <person name="Gong W."/>
            <person name="Xiao S."/>
            <person name="Wang L."/>
            <person name="Liao Z."/>
            <person name="Chang Y."/>
            <person name="Mo W."/>
            <person name="Hu G."/>
            <person name="Li W."/>
            <person name="Zhao G."/>
            <person name="Zhu H."/>
            <person name="Hu X."/>
            <person name="Ji K."/>
            <person name="Xiang X."/>
            <person name="Song Q."/>
            <person name="Yuan D."/>
            <person name="Jin S."/>
            <person name="Zhang L."/>
        </authorList>
    </citation>
    <scope>NUCLEOTIDE SEQUENCE [LARGE SCALE GENOMIC DNA]</scope>
    <source>
        <strain evidence="1">SQ_2022a</strain>
    </source>
</reference>
<accession>A0ACC0IHI7</accession>
<evidence type="ECO:0000313" key="1">
    <source>
        <dbReference type="EMBL" id="KAI8025015.1"/>
    </source>
</evidence>
<proteinExistence type="predicted"/>
<comment type="caution">
    <text evidence="1">The sequence shown here is derived from an EMBL/GenBank/DDBJ whole genome shotgun (WGS) entry which is preliminary data.</text>
</comment>
<sequence length="41" mass="4635">MLLDTHVLLCFTVPMEVDCSLVERVKMGILSLLNGMKVKEQ</sequence>
<dbReference type="Proteomes" id="UP001060215">
    <property type="component" value="Chromosome 3"/>
</dbReference>
<organism evidence="1 2">
    <name type="scientific">Camellia lanceoleosa</name>
    <dbReference type="NCBI Taxonomy" id="1840588"/>
    <lineage>
        <taxon>Eukaryota</taxon>
        <taxon>Viridiplantae</taxon>
        <taxon>Streptophyta</taxon>
        <taxon>Embryophyta</taxon>
        <taxon>Tracheophyta</taxon>
        <taxon>Spermatophyta</taxon>
        <taxon>Magnoliopsida</taxon>
        <taxon>eudicotyledons</taxon>
        <taxon>Gunneridae</taxon>
        <taxon>Pentapetalae</taxon>
        <taxon>asterids</taxon>
        <taxon>Ericales</taxon>
        <taxon>Theaceae</taxon>
        <taxon>Camellia</taxon>
    </lineage>
</organism>
<protein>
    <submittedName>
        <fullName evidence="1">Uncharacterized protein</fullName>
    </submittedName>
</protein>
<gene>
    <name evidence="1" type="ORF">LOK49_LG02G00012</name>
</gene>
<keyword evidence="2" id="KW-1185">Reference proteome</keyword>